<evidence type="ECO:0000313" key="13">
    <source>
        <dbReference type="Proteomes" id="UP000308196"/>
    </source>
</evidence>
<evidence type="ECO:0000256" key="6">
    <source>
        <dbReference type="ARBA" id="ARBA00022960"/>
    </source>
</evidence>
<dbReference type="InterPro" id="IPR023346">
    <property type="entry name" value="Lysozyme-like_dom_sf"/>
</dbReference>
<keyword evidence="9" id="KW-0472">Membrane</keyword>
<keyword evidence="2" id="KW-0997">Cell inner membrane</keyword>
<dbReference type="Proteomes" id="UP000308196">
    <property type="component" value="Chromosome"/>
</dbReference>
<dbReference type="GO" id="GO:0071555">
    <property type="term" value="P:cell wall organization"/>
    <property type="evidence" value="ECO:0007669"/>
    <property type="project" value="UniProtKB-KW"/>
</dbReference>
<dbReference type="Gene3D" id="1.10.3810.10">
    <property type="entry name" value="Biosynthetic peptidoglycan transglycosylase-like"/>
    <property type="match status" value="1"/>
</dbReference>
<dbReference type="SUPFAM" id="SSF53955">
    <property type="entry name" value="Lysozyme-like"/>
    <property type="match status" value="1"/>
</dbReference>
<feature type="domain" description="Glycosyl transferase family 51" evidence="11">
    <location>
        <begin position="386"/>
        <end position="519"/>
    </location>
</feature>
<name>A0A4U9UWM1_9SPHI</name>
<reference evidence="12 13" key="1">
    <citation type="submission" date="2019-05" db="EMBL/GenBank/DDBJ databases">
        <authorList>
            <consortium name="Pathogen Informatics"/>
        </authorList>
    </citation>
    <scope>NUCLEOTIDE SEQUENCE [LARGE SCALE GENOMIC DNA]</scope>
    <source>
        <strain evidence="12 13">NCTC11429</strain>
    </source>
</reference>
<evidence type="ECO:0000256" key="3">
    <source>
        <dbReference type="ARBA" id="ARBA00022676"/>
    </source>
</evidence>
<evidence type="ECO:0000256" key="9">
    <source>
        <dbReference type="ARBA" id="ARBA00023136"/>
    </source>
</evidence>
<dbReference type="GO" id="GO:0016763">
    <property type="term" value="F:pentosyltransferase activity"/>
    <property type="evidence" value="ECO:0007669"/>
    <property type="project" value="InterPro"/>
</dbReference>
<dbReference type="PANTHER" id="PTHR30400">
    <property type="entry name" value="MONOFUNCTIONAL BIOSYNTHETIC PEPTIDOGLYCAN TRANSGLYCOSYLASE"/>
    <property type="match status" value="1"/>
</dbReference>
<dbReference type="STRING" id="1123265.GCA_000686625_04390"/>
<keyword evidence="7" id="KW-0573">Peptidoglycan synthesis</keyword>
<evidence type="ECO:0000256" key="7">
    <source>
        <dbReference type="ARBA" id="ARBA00022984"/>
    </source>
</evidence>
<keyword evidence="5" id="KW-0812">Transmembrane</keyword>
<dbReference type="InterPro" id="IPR036950">
    <property type="entry name" value="PBP_transglycosylase"/>
</dbReference>
<evidence type="ECO:0000256" key="1">
    <source>
        <dbReference type="ARBA" id="ARBA00022475"/>
    </source>
</evidence>
<dbReference type="KEGG" id="stha:NCTC11429_01739"/>
<keyword evidence="3" id="KW-0328">Glycosyltransferase</keyword>
<keyword evidence="6" id="KW-0133">Cell shape</keyword>
<dbReference type="Pfam" id="PF00912">
    <property type="entry name" value="Transgly"/>
    <property type="match status" value="1"/>
</dbReference>
<keyword evidence="10" id="KW-0961">Cell wall biogenesis/degradation</keyword>
<keyword evidence="1" id="KW-1003">Cell membrane</keyword>
<evidence type="ECO:0000256" key="2">
    <source>
        <dbReference type="ARBA" id="ARBA00022519"/>
    </source>
</evidence>
<dbReference type="GO" id="GO:0009252">
    <property type="term" value="P:peptidoglycan biosynthetic process"/>
    <property type="evidence" value="ECO:0007669"/>
    <property type="project" value="UniProtKB-KW"/>
</dbReference>
<gene>
    <name evidence="12" type="primary">mrcA_1</name>
    <name evidence="12" type="ORF">NCTC11429_01739</name>
</gene>
<evidence type="ECO:0000256" key="8">
    <source>
        <dbReference type="ARBA" id="ARBA00022989"/>
    </source>
</evidence>
<dbReference type="GO" id="GO:0008360">
    <property type="term" value="P:regulation of cell shape"/>
    <property type="evidence" value="ECO:0007669"/>
    <property type="project" value="UniProtKB-KW"/>
</dbReference>
<evidence type="ECO:0000259" key="11">
    <source>
        <dbReference type="Pfam" id="PF00912"/>
    </source>
</evidence>
<sequence length="578" mass="67927">MRYKFIITLFNYLFFCLLNAKKSKHKAKQEFLLLIKSHFNISAVFNNDNFNLLRFQSDNILIRHRRFSIAIEYINIRFINNWRFRPNIQVKVLSFIKQTSNSKKYPSSTAIKEEQFLEKIFDFIPRIYKIIRFVDVKIEELHFGDKGCSPIYIKDIISIQNRLKAKISDPQYADLSINFLPKKIIFKIVPTYSSNNRINIKSVFCLIQLDIITKSLKIGIKSRGLIANERKESLKYIKVNKIKILFNIVFSQNIIYLDKLSRIELDEIICYFISNLDINDKDFFNISFFCEFYPQDIIKLIPDLYVQDLKELQSDRKLTLKVGLGFLISNPLYYDFHLSLDVDERATILPGISLSYLNYPFDFRFQGGTKTIPIAEVNKSLSESLLGKVLVHSEDPNFYHHRGVDEFGLGYAIARNFHEKRVVRGGSTITMQVVKNLFLTNERMIFRKIEEVIIALLIENHFKIPKRRILDIYFEIIEMGPNIYGLNNGCMFYFGKQATEVNLIESIVISYIIPRPIFFFEALVEKSEKLRKNLDEYSNKLLINLLNDGIIDKEDLENIEPIVFFTRDLGSLKINFKF</sequence>
<protein>
    <submittedName>
        <fullName evidence="12">Penicillin-binding protein 1A</fullName>
    </submittedName>
</protein>
<evidence type="ECO:0000256" key="5">
    <source>
        <dbReference type="ARBA" id="ARBA00022692"/>
    </source>
</evidence>
<organism evidence="12 13">
    <name type="scientific">Sphingobacterium thalpophilum</name>
    <dbReference type="NCBI Taxonomy" id="259"/>
    <lineage>
        <taxon>Bacteria</taxon>
        <taxon>Pseudomonadati</taxon>
        <taxon>Bacteroidota</taxon>
        <taxon>Sphingobacteriia</taxon>
        <taxon>Sphingobacteriales</taxon>
        <taxon>Sphingobacteriaceae</taxon>
        <taxon>Sphingobacterium</taxon>
    </lineage>
</organism>
<dbReference type="InterPro" id="IPR011812">
    <property type="entry name" value="Pep_trsgly"/>
</dbReference>
<evidence type="ECO:0000313" key="12">
    <source>
        <dbReference type="EMBL" id="VTR36692.1"/>
    </source>
</evidence>
<dbReference type="AlphaFoldDB" id="A0A4U9UWM1"/>
<dbReference type="GO" id="GO:0009274">
    <property type="term" value="C:peptidoglycan-based cell wall"/>
    <property type="evidence" value="ECO:0007669"/>
    <property type="project" value="InterPro"/>
</dbReference>
<dbReference type="EMBL" id="LR590484">
    <property type="protein sequence ID" value="VTR36692.1"/>
    <property type="molecule type" value="Genomic_DNA"/>
</dbReference>
<evidence type="ECO:0000256" key="4">
    <source>
        <dbReference type="ARBA" id="ARBA00022679"/>
    </source>
</evidence>
<keyword evidence="8" id="KW-1133">Transmembrane helix</keyword>
<accession>A0A4U9UWM1</accession>
<dbReference type="InterPro" id="IPR001264">
    <property type="entry name" value="Glyco_trans_51"/>
</dbReference>
<keyword evidence="4" id="KW-0808">Transferase</keyword>
<dbReference type="PANTHER" id="PTHR30400:SF0">
    <property type="entry name" value="BIOSYNTHETIC PEPTIDOGLYCAN TRANSGLYCOSYLASE"/>
    <property type="match status" value="1"/>
</dbReference>
<proteinExistence type="predicted"/>
<evidence type="ECO:0000256" key="10">
    <source>
        <dbReference type="ARBA" id="ARBA00023316"/>
    </source>
</evidence>
<dbReference type="GO" id="GO:0016020">
    <property type="term" value="C:membrane"/>
    <property type="evidence" value="ECO:0007669"/>
    <property type="project" value="InterPro"/>
</dbReference>